<comment type="caution">
    <text evidence="3">The sequence shown here is derived from an EMBL/GenBank/DDBJ whole genome shotgun (WGS) entry which is preliminary data.</text>
</comment>
<dbReference type="Proteomes" id="UP000598196">
    <property type="component" value="Unassembled WGS sequence"/>
</dbReference>
<dbReference type="GO" id="GO:0061522">
    <property type="term" value="F:1,4-dihydroxy-2-naphthoyl-CoA thioesterase activity"/>
    <property type="evidence" value="ECO:0007669"/>
    <property type="project" value="TreeGrafter"/>
</dbReference>
<dbReference type="NCBIfam" id="TIGR00369">
    <property type="entry name" value="unchar_dom_1"/>
    <property type="match status" value="1"/>
</dbReference>
<feature type="domain" description="Thioesterase" evidence="2">
    <location>
        <begin position="48"/>
        <end position="125"/>
    </location>
</feature>
<organism evidence="3 4">
    <name type="scientific">Gemmobacter aquaticus</name>
    <dbReference type="NCBI Taxonomy" id="490185"/>
    <lineage>
        <taxon>Bacteria</taxon>
        <taxon>Pseudomonadati</taxon>
        <taxon>Pseudomonadota</taxon>
        <taxon>Alphaproteobacteria</taxon>
        <taxon>Rhodobacterales</taxon>
        <taxon>Paracoccaceae</taxon>
        <taxon>Gemmobacter</taxon>
    </lineage>
</organism>
<accession>A0A917YK55</accession>
<protein>
    <recommendedName>
        <fullName evidence="2">Thioesterase domain-containing protein</fullName>
    </recommendedName>
</protein>
<reference evidence="3 4" key="1">
    <citation type="journal article" date="2014" name="Int. J. Syst. Evol. Microbiol.">
        <title>Complete genome sequence of Corynebacterium casei LMG S-19264T (=DSM 44701T), isolated from a smear-ripened cheese.</title>
        <authorList>
            <consortium name="US DOE Joint Genome Institute (JGI-PGF)"/>
            <person name="Walter F."/>
            <person name="Albersmeier A."/>
            <person name="Kalinowski J."/>
            <person name="Ruckert C."/>
        </authorList>
    </citation>
    <scope>NUCLEOTIDE SEQUENCE [LARGE SCALE GENOMIC DNA]</scope>
    <source>
        <strain evidence="3 4">CGMCC 1.7029</strain>
    </source>
</reference>
<evidence type="ECO:0000313" key="3">
    <source>
        <dbReference type="EMBL" id="GGO29049.1"/>
    </source>
</evidence>
<dbReference type="PANTHER" id="PTHR43240">
    <property type="entry name" value="1,4-DIHYDROXY-2-NAPHTHOYL-COA THIOESTERASE 1"/>
    <property type="match status" value="1"/>
</dbReference>
<evidence type="ECO:0000259" key="2">
    <source>
        <dbReference type="Pfam" id="PF03061"/>
    </source>
</evidence>
<dbReference type="InterPro" id="IPR029069">
    <property type="entry name" value="HotDog_dom_sf"/>
</dbReference>
<keyword evidence="4" id="KW-1185">Reference proteome</keyword>
<sequence length="138" mass="14887">MPASPEKVARIIDDMSNFGRVLGLRITVADDDRVEAELEVTTALLNRNGMIHGGAIMAFADTLGGTGTFLNLADGEGTVTVESKTNFFRAVAEGQMLRAVCLPLHRGRRTQVWQTTLTGPDGKLVAQVTQTQMVLTKD</sequence>
<dbReference type="SUPFAM" id="SSF54637">
    <property type="entry name" value="Thioesterase/thiol ester dehydrase-isomerase"/>
    <property type="match status" value="1"/>
</dbReference>
<dbReference type="InterPro" id="IPR006683">
    <property type="entry name" value="Thioestr_dom"/>
</dbReference>
<dbReference type="RefSeq" id="WP_206664994.1">
    <property type="nucleotide sequence ID" value="NZ_BMLP01000001.1"/>
</dbReference>
<gene>
    <name evidence="3" type="ORF">GCM10010991_12500</name>
</gene>
<dbReference type="Gene3D" id="3.10.129.10">
    <property type="entry name" value="Hotdog Thioesterase"/>
    <property type="match status" value="1"/>
</dbReference>
<dbReference type="CDD" id="cd03443">
    <property type="entry name" value="PaaI_thioesterase"/>
    <property type="match status" value="1"/>
</dbReference>
<dbReference type="PANTHER" id="PTHR43240:SF8">
    <property type="entry name" value="PHENYLACETIC ACID DEGRADATION-RELATED PROTEIN"/>
    <property type="match status" value="1"/>
</dbReference>
<dbReference type="Pfam" id="PF03061">
    <property type="entry name" value="4HBT"/>
    <property type="match status" value="1"/>
</dbReference>
<name>A0A917YK55_9RHOB</name>
<proteinExistence type="predicted"/>
<dbReference type="EMBL" id="BMLP01000001">
    <property type="protein sequence ID" value="GGO29049.1"/>
    <property type="molecule type" value="Genomic_DNA"/>
</dbReference>
<evidence type="ECO:0000256" key="1">
    <source>
        <dbReference type="ARBA" id="ARBA00022801"/>
    </source>
</evidence>
<dbReference type="InterPro" id="IPR003736">
    <property type="entry name" value="PAAI_dom"/>
</dbReference>
<dbReference type="GO" id="GO:0005829">
    <property type="term" value="C:cytosol"/>
    <property type="evidence" value="ECO:0007669"/>
    <property type="project" value="TreeGrafter"/>
</dbReference>
<dbReference type="AlphaFoldDB" id="A0A917YK55"/>
<keyword evidence="1" id="KW-0378">Hydrolase</keyword>
<evidence type="ECO:0000313" key="4">
    <source>
        <dbReference type="Proteomes" id="UP000598196"/>
    </source>
</evidence>